<evidence type="ECO:0000256" key="1">
    <source>
        <dbReference type="ARBA" id="ARBA00022729"/>
    </source>
</evidence>
<dbReference type="RefSeq" id="WP_265992294.1">
    <property type="nucleotide sequence ID" value="NZ_CP110973.1"/>
</dbReference>
<protein>
    <submittedName>
        <fullName evidence="3">VCBS repeat-containing protein</fullName>
    </submittedName>
</protein>
<dbReference type="Proteomes" id="UP001597116">
    <property type="component" value="Unassembled WGS sequence"/>
</dbReference>
<dbReference type="InterPro" id="IPR011519">
    <property type="entry name" value="UnbV_ASPIC"/>
</dbReference>
<dbReference type="PANTHER" id="PTHR16026">
    <property type="entry name" value="CARTILAGE ACIDIC PROTEIN 1"/>
    <property type="match status" value="1"/>
</dbReference>
<evidence type="ECO:0000313" key="3">
    <source>
        <dbReference type="EMBL" id="MFD1141802.1"/>
    </source>
</evidence>
<dbReference type="PANTHER" id="PTHR16026:SF0">
    <property type="entry name" value="CARTILAGE ACIDIC PROTEIN 1"/>
    <property type="match status" value="1"/>
</dbReference>
<dbReference type="Gene3D" id="2.130.10.130">
    <property type="entry name" value="Integrin alpha, N-terminal"/>
    <property type="match status" value="3"/>
</dbReference>
<accession>A0ABW3Q8V9</accession>
<dbReference type="InterPro" id="IPR027039">
    <property type="entry name" value="Crtac1"/>
</dbReference>
<reference evidence="4" key="1">
    <citation type="journal article" date="2019" name="Int. J. Syst. Evol. Microbiol.">
        <title>The Global Catalogue of Microorganisms (GCM) 10K type strain sequencing project: providing services to taxonomists for standard genome sequencing and annotation.</title>
        <authorList>
            <consortium name="The Broad Institute Genomics Platform"/>
            <consortium name="The Broad Institute Genome Sequencing Center for Infectious Disease"/>
            <person name="Wu L."/>
            <person name="Ma J."/>
        </authorList>
    </citation>
    <scope>NUCLEOTIDE SEQUENCE [LARGE SCALE GENOMIC DNA]</scope>
    <source>
        <strain evidence="4">CCUG 55608</strain>
    </source>
</reference>
<dbReference type="InterPro" id="IPR028994">
    <property type="entry name" value="Integrin_alpha_N"/>
</dbReference>
<evidence type="ECO:0000313" key="4">
    <source>
        <dbReference type="Proteomes" id="UP001597116"/>
    </source>
</evidence>
<feature type="domain" description="ASPIC/UnbV" evidence="2">
    <location>
        <begin position="566"/>
        <end position="632"/>
    </location>
</feature>
<sequence>MRPSFLFYRIVPLLLVVYAGCRKSAQPLFEQMPSSQTGITFANNLKPTEAFNAFTFTNFYNGGGVGVGDVDNDGRPDVFFGGNQVSCRLYLNRIDTTTHTWKFEDVTEAAGLTTNRWCTGISMVDINGDGWMDIYVSVAKHPALPQSENLLFINQGVSNGKPVFREMAAQYGLSDASFTTQTAFLDYDLDGDLDAYLLNTGPDLQNPNYLRATINDGSYPSTGKLYRNEGVGPRGHPVFKDVSKSAGIVYEGLGLGLAVSDLNQDGYPDIYCSNDFISSDILYLNNGKSSPGGPTFTNVIRQATAHTSLYGMGVDIADFNNDALPDIFQLDMLPEENARQKKMLAGQDYDRKELSIAEPYRYQMQYMRNSLQLNLGTWNVRPAAKGEGQGLIHPAATTTQAPLPQFSEIGLLAGVAKTDWSWAALLADYDNDGRKDLYITNGYRRDVTDRDFISFTEEFSGFGTAEFQKDKREELIQKVPEVKVPNYAFRNDGDLAFTDVSQAWGLADLSYSNGAAYADLDGDGDLDLVVNTVDSEALVYQNRAQQQQPAHYLSVRCQGDSGNRQGIGTKVTLWAGGKMQYAELSVVRGFQSSVEPVLHFGLGKSSVVDSLRIEWPGGRSETNYRIRADQRIAARFDHAKSEGAKPAPEPTEPLFTGATGQIPLDFQHRTSAFVDFKQTAALHKMLSRPGFALATGDVNGDGLDDCFVGGTHRGSEACFLLRTPSGGFTKKPFPIHKNHDDTAALLFDADGDNDLDLYVVAGGAERPASDRAFYQDGLYLNNGKGEFSPAPANALPDVSGSGSCVAAADFDRDGDLDLFVGGRQIPGQYPLPARSYLLRNDGRNGVCRFTDATAQLCPSLLKAGLVCSVLSTDPDKDGFSDLLISGEWMPITLIKNDRGKAFTPSLLRSLTHYTGWWNCLAQGDFDQDGDLDYIAGNEGLNTLYRASEQEPIKIVAKDFNNDGTFDPLIGYFIKGVRYPAMPRDALNQQVIQFRRKYQRYADYAKVTFDDLLSKDDLDGAYQAEATYLQSAYIENLGNGEFRMRPLPRMAQQSPVFGIVVQDFNQDGKLDAVLTGNFYPNEVNMGRQDASFGLVLLGDGRGNFKPMLPRESGLRVTGDARRSVLLSGKGLDTLLVTAVNGQGLQLNRYRPPLVVKTVHQSAKIARRSRHDSHQP</sequence>
<comment type="caution">
    <text evidence="3">The sequence shown here is derived from an EMBL/GenBank/DDBJ whole genome shotgun (WGS) entry which is preliminary data.</text>
</comment>
<keyword evidence="4" id="KW-1185">Reference proteome</keyword>
<proteinExistence type="predicted"/>
<dbReference type="EMBL" id="JBHTLP010000008">
    <property type="protein sequence ID" value="MFD1141802.1"/>
    <property type="molecule type" value="Genomic_DNA"/>
</dbReference>
<dbReference type="Pfam" id="PF13517">
    <property type="entry name" value="FG-GAP_3"/>
    <property type="match status" value="6"/>
</dbReference>
<name>A0ABW3Q8V9_9BACT</name>
<evidence type="ECO:0000259" key="2">
    <source>
        <dbReference type="Pfam" id="PF07593"/>
    </source>
</evidence>
<gene>
    <name evidence="3" type="ORF">ACFQ4C_11815</name>
</gene>
<keyword evidence="1" id="KW-0732">Signal</keyword>
<dbReference type="InterPro" id="IPR013517">
    <property type="entry name" value="FG-GAP"/>
</dbReference>
<organism evidence="3 4">
    <name type="scientific">Larkinella insperata</name>
    <dbReference type="NCBI Taxonomy" id="332158"/>
    <lineage>
        <taxon>Bacteria</taxon>
        <taxon>Pseudomonadati</taxon>
        <taxon>Bacteroidota</taxon>
        <taxon>Cytophagia</taxon>
        <taxon>Cytophagales</taxon>
        <taxon>Spirosomataceae</taxon>
        <taxon>Larkinella</taxon>
    </lineage>
</organism>
<dbReference type="Pfam" id="PF07593">
    <property type="entry name" value="UnbV_ASPIC"/>
    <property type="match status" value="1"/>
</dbReference>
<dbReference type="SUPFAM" id="SSF69318">
    <property type="entry name" value="Integrin alpha N-terminal domain"/>
    <property type="match status" value="3"/>
</dbReference>